<keyword evidence="1" id="KW-0812">Transmembrane</keyword>
<dbReference type="RefSeq" id="WP_048116268.1">
    <property type="nucleotide sequence ID" value="NZ_CP011070.1"/>
</dbReference>
<feature type="transmembrane region" description="Helical" evidence="1">
    <location>
        <begin position="40"/>
        <end position="61"/>
    </location>
</feature>
<dbReference type="AlphaFoldDB" id="A0A0D5C2J1"/>
<proteinExistence type="predicted"/>
<dbReference type="EMBL" id="CP011070">
    <property type="protein sequence ID" value="AJW71014.1"/>
    <property type="molecule type" value="Genomic_DNA"/>
</dbReference>
<dbReference type="GeneID" id="24820520"/>
<accession>A0A0D5C2J1</accession>
<dbReference type="OrthoDB" id="5022at2157"/>
<evidence type="ECO:0000256" key="1">
    <source>
        <dbReference type="SAM" id="Phobius"/>
    </source>
</evidence>
<dbReference type="Proteomes" id="UP000032408">
    <property type="component" value="Chromosome"/>
</dbReference>
<reference evidence="3" key="1">
    <citation type="submission" date="2015-03" db="EMBL/GenBank/DDBJ databases">
        <title>Characterization of two novel Thaumarchaeota isolated from the Northern Adriatic Sea.</title>
        <authorList>
            <person name="Bayer B."/>
            <person name="Vojvoda J."/>
            <person name="Offre P."/>
            <person name="Srivastava A."/>
            <person name="Elisabeth N."/>
            <person name="Garcia J.A.L."/>
            <person name="Schleper C."/>
            <person name="Herndl G.J."/>
        </authorList>
    </citation>
    <scope>NUCLEOTIDE SEQUENCE [LARGE SCALE GENOMIC DNA]</scope>
    <source>
        <strain evidence="3">NF5</strain>
    </source>
</reference>
<keyword evidence="1" id="KW-1133">Transmembrane helix</keyword>
<feature type="transmembrane region" description="Helical" evidence="1">
    <location>
        <begin position="7"/>
        <end position="25"/>
    </location>
</feature>
<dbReference type="HOGENOM" id="CLU_2678690_0_0_2"/>
<keyword evidence="3" id="KW-1185">Reference proteome</keyword>
<name>A0A0D5C2J1_9ARCH</name>
<sequence>MKTGFPVIIIGSVMFVAGLVMFYSIELGQTDSILRLIKNIGTFIGLAGMGVTLAGILLNLISKNQQPIQENFDV</sequence>
<protein>
    <submittedName>
        <fullName evidence="2">Uncharacterized protein</fullName>
    </submittedName>
</protein>
<keyword evidence="1" id="KW-0472">Membrane</keyword>
<dbReference type="KEGG" id="nin:NADRNF5_1328"/>
<dbReference type="STRING" id="1580092.NADRNF5_1328"/>
<gene>
    <name evidence="2" type="ORF">NADRNF5_1328</name>
</gene>
<organism evidence="2 3">
    <name type="scientific">Nitrosopumilus adriaticus</name>
    <dbReference type="NCBI Taxonomy" id="1580092"/>
    <lineage>
        <taxon>Archaea</taxon>
        <taxon>Nitrososphaerota</taxon>
        <taxon>Nitrososphaeria</taxon>
        <taxon>Nitrosopumilales</taxon>
        <taxon>Nitrosopumilaceae</taxon>
        <taxon>Nitrosopumilus</taxon>
    </lineage>
</organism>
<evidence type="ECO:0000313" key="3">
    <source>
        <dbReference type="Proteomes" id="UP000032408"/>
    </source>
</evidence>
<reference evidence="2 3" key="2">
    <citation type="journal article" date="2016" name="ISME J.">
        <title>Physiological and genomic characterization of two novel marine thaumarchaeal strains indicates niche differentiation.</title>
        <authorList>
            <person name="Bayer B."/>
            <person name="Vojvoda J."/>
            <person name="Offre P."/>
            <person name="Alves R.J."/>
            <person name="Elisabeth N.H."/>
            <person name="Garcia J.A."/>
            <person name="Volland J.M."/>
            <person name="Srivastava A."/>
            <person name="Schleper C."/>
            <person name="Herndl G.J."/>
        </authorList>
    </citation>
    <scope>NUCLEOTIDE SEQUENCE [LARGE SCALE GENOMIC DNA]</scope>
    <source>
        <strain evidence="2 3">NF5</strain>
    </source>
</reference>
<evidence type="ECO:0000313" key="2">
    <source>
        <dbReference type="EMBL" id="AJW71014.1"/>
    </source>
</evidence>